<dbReference type="InterPro" id="IPR036388">
    <property type="entry name" value="WH-like_DNA-bd_sf"/>
</dbReference>
<dbReference type="AlphaFoldDB" id="A0A1C3RI23"/>
<organism evidence="2 3">
    <name type="scientific">Candidatus Terasakiella magnetica</name>
    <dbReference type="NCBI Taxonomy" id="1867952"/>
    <lineage>
        <taxon>Bacteria</taxon>
        <taxon>Pseudomonadati</taxon>
        <taxon>Pseudomonadota</taxon>
        <taxon>Alphaproteobacteria</taxon>
        <taxon>Rhodospirillales</taxon>
        <taxon>Terasakiellaceae</taxon>
        <taxon>Terasakiella</taxon>
    </lineage>
</organism>
<dbReference type="Gene3D" id="1.20.1280.20">
    <property type="entry name" value="HscB, C-terminal domain"/>
    <property type="match status" value="1"/>
</dbReference>
<name>A0A1C3RI23_9PROT</name>
<accession>A0A1C3RI23</accession>
<dbReference type="InterPro" id="IPR036390">
    <property type="entry name" value="WH_DNA-bd_sf"/>
</dbReference>
<dbReference type="GO" id="GO:0051259">
    <property type="term" value="P:protein complex oligomerization"/>
    <property type="evidence" value="ECO:0007669"/>
    <property type="project" value="InterPro"/>
</dbReference>
<proteinExistence type="predicted"/>
<keyword evidence="1" id="KW-0143">Chaperone</keyword>
<dbReference type="SUPFAM" id="SSF46785">
    <property type="entry name" value="Winged helix' DNA-binding domain"/>
    <property type="match status" value="1"/>
</dbReference>
<sequence>MYADNTLTPKEAVRLCALGTLAQGGVALRYSVLAHDARHFMSRVTGPSLELMGTSLELLKFEGLIAPSEGQGMEDDALMELTDKGQQELQNLLLARVRAESSDLNKLIITLKFRFLHLLPMEEQCNQVDSLCDAAQAELARLGDLRDNHCEETGHLTDWLDHDLDLIEKRLQWLENMRNALYEKAFPEGA</sequence>
<keyword evidence="3" id="KW-1185">Reference proteome</keyword>
<dbReference type="STRING" id="1867952.MTBPR1_30300"/>
<evidence type="ECO:0008006" key="4">
    <source>
        <dbReference type="Google" id="ProtNLM"/>
    </source>
</evidence>
<dbReference type="Gene3D" id="1.10.10.10">
    <property type="entry name" value="Winged helix-like DNA-binding domain superfamily/Winged helix DNA-binding domain"/>
    <property type="match status" value="1"/>
</dbReference>
<dbReference type="InterPro" id="IPR036386">
    <property type="entry name" value="HscB_C_sf"/>
</dbReference>
<dbReference type="RefSeq" id="WP_069188982.1">
    <property type="nucleotide sequence ID" value="NZ_FLYE01000023.1"/>
</dbReference>
<gene>
    <name evidence="2" type="ORF">MTBPR1_30300</name>
</gene>
<dbReference type="EMBL" id="FLYE01000023">
    <property type="protein sequence ID" value="SCA56930.1"/>
    <property type="molecule type" value="Genomic_DNA"/>
</dbReference>
<protein>
    <recommendedName>
        <fullName evidence="4">AphA-like transcriptional regulator</fullName>
    </recommendedName>
</protein>
<evidence type="ECO:0000256" key="1">
    <source>
        <dbReference type="ARBA" id="ARBA00023186"/>
    </source>
</evidence>
<reference evidence="2 3" key="1">
    <citation type="submission" date="2016-07" db="EMBL/GenBank/DDBJ databases">
        <authorList>
            <person name="Lefevre C.T."/>
        </authorList>
    </citation>
    <scope>NUCLEOTIDE SEQUENCE [LARGE SCALE GENOMIC DNA]</scope>
    <source>
        <strain evidence="2">PR1</strain>
    </source>
</reference>
<evidence type="ECO:0000313" key="2">
    <source>
        <dbReference type="EMBL" id="SCA56930.1"/>
    </source>
</evidence>
<dbReference type="Proteomes" id="UP000231658">
    <property type="component" value="Unassembled WGS sequence"/>
</dbReference>
<dbReference type="InterPro" id="IPR029434">
    <property type="entry name" value="Put_trans_reg"/>
</dbReference>
<dbReference type="Pfam" id="PF14557">
    <property type="entry name" value="AphA_like"/>
    <property type="match status" value="1"/>
</dbReference>
<dbReference type="OrthoDB" id="7348141at2"/>
<evidence type="ECO:0000313" key="3">
    <source>
        <dbReference type="Proteomes" id="UP000231658"/>
    </source>
</evidence>